<keyword evidence="6 13" id="KW-1133">Transmembrane helix</keyword>
<keyword evidence="4 13" id="KW-0812">Transmembrane</keyword>
<dbReference type="GO" id="GO:0005783">
    <property type="term" value="C:endoplasmic reticulum"/>
    <property type="evidence" value="ECO:0007669"/>
    <property type="project" value="TreeGrafter"/>
</dbReference>
<comment type="similarity">
    <text evidence="2">Belongs to the EBP family.</text>
</comment>
<keyword evidence="3" id="KW-0444">Lipid biosynthesis</keyword>
<evidence type="ECO:0000256" key="1">
    <source>
        <dbReference type="ARBA" id="ARBA00004141"/>
    </source>
</evidence>
<evidence type="ECO:0000256" key="2">
    <source>
        <dbReference type="ARBA" id="ARBA00008337"/>
    </source>
</evidence>
<dbReference type="Pfam" id="PF05241">
    <property type="entry name" value="EBP"/>
    <property type="match status" value="1"/>
</dbReference>
<dbReference type="InterPro" id="IPR007905">
    <property type="entry name" value="EBP"/>
</dbReference>
<dbReference type="GO" id="GO:0000247">
    <property type="term" value="F:C-8 sterol isomerase activity"/>
    <property type="evidence" value="ECO:0007669"/>
    <property type="project" value="TreeGrafter"/>
</dbReference>
<keyword evidence="9 13" id="KW-0472">Membrane</keyword>
<evidence type="ECO:0000256" key="10">
    <source>
        <dbReference type="ARBA" id="ARBA00023166"/>
    </source>
</evidence>
<protein>
    <recommendedName>
        <fullName evidence="15">EXPERA domain-containing protein</fullName>
    </recommendedName>
</protein>
<dbReference type="GO" id="GO:0016126">
    <property type="term" value="P:sterol biosynthetic process"/>
    <property type="evidence" value="ECO:0007669"/>
    <property type="project" value="UniProtKB-KW"/>
</dbReference>
<keyword evidence="12" id="KW-0413">Isomerase</keyword>
<keyword evidence="5" id="KW-0752">Steroid biosynthesis</keyword>
<evidence type="ECO:0000256" key="14">
    <source>
        <dbReference type="SAM" id="Phobius"/>
    </source>
</evidence>
<dbReference type="GO" id="GO:0004769">
    <property type="term" value="F:steroid Delta-isomerase activity"/>
    <property type="evidence" value="ECO:0007669"/>
    <property type="project" value="TreeGrafter"/>
</dbReference>
<dbReference type="GO" id="GO:0016020">
    <property type="term" value="C:membrane"/>
    <property type="evidence" value="ECO:0007669"/>
    <property type="project" value="UniProtKB-SubCell"/>
</dbReference>
<feature type="transmembrane region" description="Helical" evidence="14">
    <location>
        <begin position="98"/>
        <end position="120"/>
    </location>
</feature>
<dbReference type="eggNOG" id="KOG4826">
    <property type="taxonomic scope" value="Eukaryota"/>
</dbReference>
<keyword evidence="10" id="KW-1207">Sterol metabolism</keyword>
<feature type="transmembrane region" description="Helical" evidence="14">
    <location>
        <begin position="218"/>
        <end position="238"/>
    </location>
</feature>
<sequence>MADAAAAAGNFLSSIAAACGRRETLLLRRPDQIQIGSGIMGHPHPYAPPELHLPGFVPLQLSQGEILVPYLATSIFVLLAVWLISGRCGGKLSKTDRCLMCWWAFTGLTHIIIEGTFVFAPNFFTNQNPSYFDEVWKEYSKGDSRYVARDPATVTVEGITAVLEGPASLLAVYAIASGKSYSHILQFTVCLGQLYGCLVYFITAYLDGFNFWVSPFYFWAYFIGANSSWVVIPTLIAIRSWKKICAAFQVEKGWNLRGQSPITPLRHGTS</sequence>
<keyword evidence="7" id="KW-0756">Sterol biosynthesis</keyword>
<dbReference type="STRING" id="4537.A0A0E0JD27"/>
<evidence type="ECO:0000256" key="3">
    <source>
        <dbReference type="ARBA" id="ARBA00022516"/>
    </source>
</evidence>
<dbReference type="OMA" id="VYLWLYL"/>
<dbReference type="GO" id="GO:0047750">
    <property type="term" value="F:cholestenol delta-isomerase activity"/>
    <property type="evidence" value="ECO:0007669"/>
    <property type="project" value="InterPro"/>
</dbReference>
<keyword evidence="17" id="KW-1185">Reference proteome</keyword>
<feature type="transmembrane region" description="Helical" evidence="14">
    <location>
        <begin position="158"/>
        <end position="176"/>
    </location>
</feature>
<evidence type="ECO:0000256" key="8">
    <source>
        <dbReference type="ARBA" id="ARBA00023098"/>
    </source>
</evidence>
<comment type="subcellular location">
    <subcellularLocation>
        <location evidence="1">Membrane</location>
        <topology evidence="1">Multi-pass membrane protein</topology>
    </subcellularLocation>
</comment>
<evidence type="ECO:0000313" key="16">
    <source>
        <dbReference type="EnsemblPlants" id="OPUNC01G00240.1"/>
    </source>
</evidence>
<evidence type="ECO:0000256" key="9">
    <source>
        <dbReference type="ARBA" id="ARBA00023136"/>
    </source>
</evidence>
<evidence type="ECO:0000256" key="12">
    <source>
        <dbReference type="ARBA" id="ARBA00023235"/>
    </source>
</evidence>
<accession>A0A0E0JD27</accession>
<dbReference type="Gramene" id="OPUNC01G00240.1">
    <property type="protein sequence ID" value="OPUNC01G00240.1"/>
    <property type="gene ID" value="OPUNC01G00240"/>
</dbReference>
<evidence type="ECO:0000256" key="7">
    <source>
        <dbReference type="ARBA" id="ARBA00023011"/>
    </source>
</evidence>
<dbReference type="PROSITE" id="PS51751">
    <property type="entry name" value="EXPERA"/>
    <property type="match status" value="1"/>
</dbReference>
<keyword evidence="8" id="KW-0443">Lipid metabolism</keyword>
<name>A0A0E0JD27_ORYPU</name>
<keyword evidence="11" id="KW-0753">Steroid metabolism</keyword>
<evidence type="ECO:0000256" key="4">
    <source>
        <dbReference type="ARBA" id="ARBA00022692"/>
    </source>
</evidence>
<dbReference type="InterPro" id="IPR033118">
    <property type="entry name" value="EXPERA"/>
</dbReference>
<evidence type="ECO:0000256" key="5">
    <source>
        <dbReference type="ARBA" id="ARBA00022955"/>
    </source>
</evidence>
<reference evidence="16" key="2">
    <citation type="submission" date="2018-05" db="EMBL/GenBank/DDBJ databases">
        <title>OpunRS2 (Oryza punctata Reference Sequence Version 2).</title>
        <authorList>
            <person name="Zhang J."/>
            <person name="Kudrna D."/>
            <person name="Lee S."/>
            <person name="Talag J."/>
            <person name="Welchert J."/>
            <person name="Wing R.A."/>
        </authorList>
    </citation>
    <scope>NUCLEOTIDE SEQUENCE [LARGE SCALE GENOMIC DNA]</scope>
</reference>
<dbReference type="Proteomes" id="UP000026962">
    <property type="component" value="Chromosome 1"/>
</dbReference>
<reference evidence="16" key="1">
    <citation type="submission" date="2015-04" db="UniProtKB">
        <authorList>
            <consortium name="EnsemblPlants"/>
        </authorList>
    </citation>
    <scope>IDENTIFICATION</scope>
</reference>
<evidence type="ECO:0000313" key="17">
    <source>
        <dbReference type="Proteomes" id="UP000026962"/>
    </source>
</evidence>
<proteinExistence type="inferred from homology"/>
<feature type="transmembrane region" description="Helical" evidence="14">
    <location>
        <begin position="183"/>
        <end position="206"/>
    </location>
</feature>
<dbReference type="AlphaFoldDB" id="A0A0E0JD27"/>
<evidence type="ECO:0000256" key="13">
    <source>
        <dbReference type="PROSITE-ProRule" id="PRU01087"/>
    </source>
</evidence>
<evidence type="ECO:0000256" key="11">
    <source>
        <dbReference type="ARBA" id="ARBA00023221"/>
    </source>
</evidence>
<evidence type="ECO:0000259" key="15">
    <source>
        <dbReference type="PROSITE" id="PS51751"/>
    </source>
</evidence>
<organism evidence="16">
    <name type="scientific">Oryza punctata</name>
    <name type="common">Red rice</name>
    <dbReference type="NCBI Taxonomy" id="4537"/>
    <lineage>
        <taxon>Eukaryota</taxon>
        <taxon>Viridiplantae</taxon>
        <taxon>Streptophyta</taxon>
        <taxon>Embryophyta</taxon>
        <taxon>Tracheophyta</taxon>
        <taxon>Spermatophyta</taxon>
        <taxon>Magnoliopsida</taxon>
        <taxon>Liliopsida</taxon>
        <taxon>Poales</taxon>
        <taxon>Poaceae</taxon>
        <taxon>BOP clade</taxon>
        <taxon>Oryzoideae</taxon>
        <taxon>Oryzeae</taxon>
        <taxon>Oryzinae</taxon>
        <taxon>Oryza</taxon>
    </lineage>
</organism>
<dbReference type="EnsemblPlants" id="OPUNC01G00240.1">
    <property type="protein sequence ID" value="OPUNC01G00240.1"/>
    <property type="gene ID" value="OPUNC01G00240"/>
</dbReference>
<dbReference type="PANTHER" id="PTHR14207:SF0">
    <property type="entry name" value="3-BETA-HYDROXYSTEROID-DELTA(8),DELTA(7)-ISOMERASE"/>
    <property type="match status" value="1"/>
</dbReference>
<feature type="transmembrane region" description="Helical" evidence="14">
    <location>
        <begin position="66"/>
        <end position="86"/>
    </location>
</feature>
<feature type="domain" description="EXPERA" evidence="15">
    <location>
        <begin position="95"/>
        <end position="237"/>
    </location>
</feature>
<dbReference type="PANTHER" id="PTHR14207">
    <property type="entry name" value="STEROL ISOMERASE"/>
    <property type="match status" value="1"/>
</dbReference>
<evidence type="ECO:0000256" key="6">
    <source>
        <dbReference type="ARBA" id="ARBA00022989"/>
    </source>
</evidence>